<proteinExistence type="predicted"/>
<name>A0AAN7SQ12_9COLE</name>
<feature type="region of interest" description="Disordered" evidence="1">
    <location>
        <begin position="1"/>
        <end position="22"/>
    </location>
</feature>
<evidence type="ECO:0000313" key="3">
    <source>
        <dbReference type="Proteomes" id="UP001353858"/>
    </source>
</evidence>
<feature type="compositionally biased region" description="Polar residues" evidence="1">
    <location>
        <begin position="1"/>
        <end position="15"/>
    </location>
</feature>
<sequence>MAQLSKPFSENSDSQIDQKRQKPASLLYSLRCKKIWKCVRRYLQSTKNTTINYVNYLIRGEYNKPS</sequence>
<evidence type="ECO:0000256" key="1">
    <source>
        <dbReference type="SAM" id="MobiDB-lite"/>
    </source>
</evidence>
<accession>A0AAN7SQ12</accession>
<keyword evidence="3" id="KW-1185">Reference proteome</keyword>
<organism evidence="2 3">
    <name type="scientific">Aquatica leii</name>
    <dbReference type="NCBI Taxonomy" id="1421715"/>
    <lineage>
        <taxon>Eukaryota</taxon>
        <taxon>Metazoa</taxon>
        <taxon>Ecdysozoa</taxon>
        <taxon>Arthropoda</taxon>
        <taxon>Hexapoda</taxon>
        <taxon>Insecta</taxon>
        <taxon>Pterygota</taxon>
        <taxon>Neoptera</taxon>
        <taxon>Endopterygota</taxon>
        <taxon>Coleoptera</taxon>
        <taxon>Polyphaga</taxon>
        <taxon>Elateriformia</taxon>
        <taxon>Elateroidea</taxon>
        <taxon>Lampyridae</taxon>
        <taxon>Luciolinae</taxon>
        <taxon>Aquatica</taxon>
    </lineage>
</organism>
<dbReference type="EMBL" id="JARPUR010000004">
    <property type="protein sequence ID" value="KAK4877170.1"/>
    <property type="molecule type" value="Genomic_DNA"/>
</dbReference>
<gene>
    <name evidence="2" type="ORF">RN001_009676</name>
</gene>
<comment type="caution">
    <text evidence="2">The sequence shown here is derived from an EMBL/GenBank/DDBJ whole genome shotgun (WGS) entry which is preliminary data.</text>
</comment>
<protein>
    <submittedName>
        <fullName evidence="2">Uncharacterized protein</fullName>
    </submittedName>
</protein>
<dbReference type="Proteomes" id="UP001353858">
    <property type="component" value="Unassembled WGS sequence"/>
</dbReference>
<dbReference type="AlphaFoldDB" id="A0AAN7SQ12"/>
<evidence type="ECO:0000313" key="2">
    <source>
        <dbReference type="EMBL" id="KAK4877170.1"/>
    </source>
</evidence>
<reference evidence="3" key="1">
    <citation type="submission" date="2023-01" db="EMBL/GenBank/DDBJ databases">
        <title>Key to firefly adult light organ development and bioluminescence: homeobox transcription factors regulate luciferase expression and transportation to peroxisome.</title>
        <authorList>
            <person name="Fu X."/>
        </authorList>
    </citation>
    <scope>NUCLEOTIDE SEQUENCE [LARGE SCALE GENOMIC DNA]</scope>
</reference>